<dbReference type="SUPFAM" id="SSF54593">
    <property type="entry name" value="Glyoxalase/Bleomycin resistance protein/Dihydroxybiphenyl dioxygenase"/>
    <property type="match status" value="1"/>
</dbReference>
<reference evidence="2 3" key="1">
    <citation type="submission" date="2019-06" db="EMBL/GenBank/DDBJ databases">
        <title>Sequencing the genomes of 1000 actinobacteria strains.</title>
        <authorList>
            <person name="Klenk H.-P."/>
        </authorList>
    </citation>
    <scope>NUCLEOTIDE SEQUENCE [LARGE SCALE GENOMIC DNA]</scope>
    <source>
        <strain evidence="2 3">DSM 46699</strain>
    </source>
</reference>
<evidence type="ECO:0000313" key="3">
    <source>
        <dbReference type="Proteomes" id="UP000316184"/>
    </source>
</evidence>
<dbReference type="AlphaFoldDB" id="A0A561U8G9"/>
<accession>A0A561U8G9</accession>
<dbReference type="InterPro" id="IPR004360">
    <property type="entry name" value="Glyas_Fos-R_dOase_dom"/>
</dbReference>
<dbReference type="OrthoDB" id="9806868at2"/>
<dbReference type="PROSITE" id="PS51819">
    <property type="entry name" value="VOC"/>
    <property type="match status" value="1"/>
</dbReference>
<evidence type="ECO:0000313" key="2">
    <source>
        <dbReference type="EMBL" id="TWF95662.1"/>
    </source>
</evidence>
<dbReference type="Gene3D" id="3.30.720.110">
    <property type="match status" value="1"/>
</dbReference>
<gene>
    <name evidence="2" type="ORF">FHU35_12660</name>
</gene>
<dbReference type="InterPro" id="IPR037523">
    <property type="entry name" value="VOC_core"/>
</dbReference>
<proteinExistence type="predicted"/>
<dbReference type="Proteomes" id="UP000316184">
    <property type="component" value="Unassembled WGS sequence"/>
</dbReference>
<dbReference type="EMBL" id="VIWX01000002">
    <property type="protein sequence ID" value="TWF95662.1"/>
    <property type="molecule type" value="Genomic_DNA"/>
</dbReference>
<keyword evidence="3" id="KW-1185">Reference proteome</keyword>
<name>A0A561U8G9_9PSEU</name>
<dbReference type="Gene3D" id="3.30.720.120">
    <property type="match status" value="1"/>
</dbReference>
<feature type="domain" description="VOC" evidence="1">
    <location>
        <begin position="10"/>
        <end position="129"/>
    </location>
</feature>
<dbReference type="InterPro" id="IPR029068">
    <property type="entry name" value="Glyas_Bleomycin-R_OHBP_Dase"/>
</dbReference>
<organism evidence="2 3">
    <name type="scientific">Saccharopolyspora dendranthemae</name>
    <dbReference type="NCBI Taxonomy" id="1181886"/>
    <lineage>
        <taxon>Bacteria</taxon>
        <taxon>Bacillati</taxon>
        <taxon>Actinomycetota</taxon>
        <taxon>Actinomycetes</taxon>
        <taxon>Pseudonocardiales</taxon>
        <taxon>Pseudonocardiaceae</taxon>
        <taxon>Saccharopolyspora</taxon>
    </lineage>
</organism>
<protein>
    <submittedName>
        <fullName evidence="2">Putative glyoxalase superfamily protein PhnB</fullName>
    </submittedName>
</protein>
<dbReference type="RefSeq" id="WP_145738739.1">
    <property type="nucleotide sequence ID" value="NZ_VIWX01000002.1"/>
</dbReference>
<dbReference type="Pfam" id="PF00903">
    <property type="entry name" value="Glyoxalase"/>
    <property type="match status" value="1"/>
</dbReference>
<evidence type="ECO:0000259" key="1">
    <source>
        <dbReference type="PROSITE" id="PS51819"/>
    </source>
</evidence>
<sequence length="135" mass="14948">MTTTNTRPAPTVWGTLQAQDAPGLIDFLVNKVGFIKTAAYSDGGLIAHAQLDWPEGGGIMLGSYKPGHDWSRKPGTAGMYVVTDDPDALHQRLRAHGVEMIRDIADQEYGNREFTIRDPEGNLWSFGYYRGEPRP</sequence>
<comment type="caution">
    <text evidence="2">The sequence shown here is derived from an EMBL/GenBank/DDBJ whole genome shotgun (WGS) entry which is preliminary data.</text>
</comment>